<name>A0A318NCR7_9PROT</name>
<dbReference type="AlphaFoldDB" id="A0A318NCR7"/>
<dbReference type="RefSeq" id="WP_110438898.1">
    <property type="nucleotide sequence ID" value="NZ_CP046393.1"/>
</dbReference>
<dbReference type="InterPro" id="IPR022588">
    <property type="entry name" value="DUF2659"/>
</dbReference>
<gene>
    <name evidence="2" type="ORF">DK869_05005</name>
</gene>
<protein>
    <submittedName>
        <fullName evidence="2">Uncharacterized protein</fullName>
    </submittedName>
</protein>
<organism evidence="2 3">
    <name type="scientific">Commensalibacter melissae</name>
    <dbReference type="NCBI Taxonomy" id="2070537"/>
    <lineage>
        <taxon>Bacteria</taxon>
        <taxon>Pseudomonadati</taxon>
        <taxon>Pseudomonadota</taxon>
        <taxon>Alphaproteobacteria</taxon>
        <taxon>Acetobacterales</taxon>
        <taxon>Acetobacteraceae</taxon>
    </lineage>
</organism>
<sequence length="227" mass="26156">MSEDLFKEIDEELRTEKLHYFMRRYAKLAIVVIIAVLAVFGLLQFNHWQKHKKIVNASNSYMQVMQKTIQLSPKSKDDKMVDQIIGEFNHISNHSPQSIRALAQLKQASLLLDQGKLKEASAIWEALRFDKTASPDFRNLANLLWIESHLDNVDPGELHNRIRELLDHKTPWYALARECEAILDLKTGKVIEAKQVFGRLSTDMNASPELRKRANVMLQVIAANKRV</sequence>
<feature type="transmembrane region" description="Helical" evidence="1">
    <location>
        <begin position="25"/>
        <end position="43"/>
    </location>
</feature>
<keyword evidence="1" id="KW-1133">Transmembrane helix</keyword>
<accession>A0A318NCR7</accession>
<dbReference type="EMBL" id="QGLT01000002">
    <property type="protein sequence ID" value="PXZ00756.1"/>
    <property type="molecule type" value="Genomic_DNA"/>
</dbReference>
<evidence type="ECO:0000313" key="2">
    <source>
        <dbReference type="EMBL" id="PXZ00756.1"/>
    </source>
</evidence>
<reference evidence="2 3" key="1">
    <citation type="submission" date="2018-05" db="EMBL/GenBank/DDBJ databases">
        <title>Reference genomes for bee gut microbiota database.</title>
        <authorList>
            <person name="Ellegaard K.M."/>
        </authorList>
    </citation>
    <scope>NUCLEOTIDE SEQUENCE [LARGE SCALE GENOMIC DNA]</scope>
    <source>
        <strain evidence="2 3">ESL0284</strain>
    </source>
</reference>
<dbReference type="Pfam" id="PF10858">
    <property type="entry name" value="DUF2659"/>
    <property type="match status" value="1"/>
</dbReference>
<dbReference type="Proteomes" id="UP000247565">
    <property type="component" value="Unassembled WGS sequence"/>
</dbReference>
<keyword evidence="3" id="KW-1185">Reference proteome</keyword>
<proteinExistence type="predicted"/>
<evidence type="ECO:0000313" key="3">
    <source>
        <dbReference type="Proteomes" id="UP000247565"/>
    </source>
</evidence>
<keyword evidence="1" id="KW-0812">Transmembrane</keyword>
<keyword evidence="1" id="KW-0472">Membrane</keyword>
<dbReference type="OrthoDB" id="7283357at2"/>
<comment type="caution">
    <text evidence="2">The sequence shown here is derived from an EMBL/GenBank/DDBJ whole genome shotgun (WGS) entry which is preliminary data.</text>
</comment>
<evidence type="ECO:0000256" key="1">
    <source>
        <dbReference type="SAM" id="Phobius"/>
    </source>
</evidence>